<proteinExistence type="inferred from homology"/>
<evidence type="ECO:0000313" key="9">
    <source>
        <dbReference type="Proteomes" id="UP001287286"/>
    </source>
</evidence>
<evidence type="ECO:0000259" key="5">
    <source>
        <dbReference type="PROSITE" id="PS51387"/>
    </source>
</evidence>
<evidence type="ECO:0000313" key="7">
    <source>
        <dbReference type="EMBL" id="OAQ76885.1"/>
    </source>
</evidence>
<dbReference type="AlphaFoldDB" id="A0A179GGC5"/>
<keyword evidence="4" id="KW-0560">Oxidoreductase</keyword>
<comment type="similarity">
    <text evidence="1">Belongs to the oxygen-dependent FAD-linked oxidoreductase family.</text>
</comment>
<dbReference type="InterPro" id="IPR012951">
    <property type="entry name" value="BBE"/>
</dbReference>
<dbReference type="GeneID" id="28892539"/>
<dbReference type="GO" id="GO:0016491">
    <property type="term" value="F:oxidoreductase activity"/>
    <property type="evidence" value="ECO:0007669"/>
    <property type="project" value="UniProtKB-KW"/>
</dbReference>
<dbReference type="InterPro" id="IPR036318">
    <property type="entry name" value="FAD-bd_PCMH-like_sf"/>
</dbReference>
<reference evidence="6" key="2">
    <citation type="submission" date="2023-11" db="EMBL/GenBank/DDBJ databases">
        <authorList>
            <person name="Beijen E."/>
            <person name="Ohm R.A."/>
        </authorList>
    </citation>
    <scope>NUCLEOTIDE SEQUENCE</scope>
    <source>
        <strain evidence="6">CBS 150709</strain>
    </source>
</reference>
<dbReference type="PANTHER" id="PTHR42973:SF7">
    <property type="entry name" value="FAD-BINDING PCMH-TYPE DOMAIN-CONTAINING PROTEIN"/>
    <property type="match status" value="1"/>
</dbReference>
<evidence type="ECO:0000313" key="6">
    <source>
        <dbReference type="EMBL" id="KAK4092089.1"/>
    </source>
</evidence>
<protein>
    <submittedName>
        <fullName evidence="6">CAZyme family AA7</fullName>
    </submittedName>
    <submittedName>
        <fullName evidence="7">D-lactate dehydrogenase</fullName>
    </submittedName>
</protein>
<dbReference type="Pfam" id="PF08031">
    <property type="entry name" value="BBE"/>
    <property type="match status" value="1"/>
</dbReference>
<dbReference type="InterPro" id="IPR016167">
    <property type="entry name" value="FAD-bd_PCMH_sub1"/>
</dbReference>
<feature type="domain" description="FAD-binding PCMH-type" evidence="5">
    <location>
        <begin position="35"/>
        <end position="201"/>
    </location>
</feature>
<keyword evidence="9" id="KW-1185">Reference proteome</keyword>
<dbReference type="KEGG" id="plj:28892539"/>
<evidence type="ECO:0000256" key="2">
    <source>
        <dbReference type="ARBA" id="ARBA00022630"/>
    </source>
</evidence>
<dbReference type="GO" id="GO:0071949">
    <property type="term" value="F:FAD binding"/>
    <property type="evidence" value="ECO:0007669"/>
    <property type="project" value="InterPro"/>
</dbReference>
<reference evidence="6 9" key="3">
    <citation type="journal article" date="2024" name="Microbiol. Resour. Announc.">
        <title>Genome annotations for the ascomycete fungi Trichoderma harzianum, Trichoderma aggressivum, and Purpureocillium lilacinum.</title>
        <authorList>
            <person name="Beijen E.P.W."/>
            <person name="Ohm R.A."/>
        </authorList>
    </citation>
    <scope>NUCLEOTIDE SEQUENCE [LARGE SCALE GENOMIC DNA]</scope>
    <source>
        <strain evidence="6 9">CBS 150709</strain>
    </source>
</reference>
<dbReference type="STRING" id="33203.A0A179GGC5"/>
<dbReference type="Gene3D" id="3.30.43.10">
    <property type="entry name" value="Uridine Diphospho-n-acetylenolpyruvylglucosamine Reductase, domain 2"/>
    <property type="match status" value="1"/>
</dbReference>
<dbReference type="SUPFAM" id="SSF56176">
    <property type="entry name" value="FAD-binding/transporter-associated domain-like"/>
    <property type="match status" value="1"/>
</dbReference>
<dbReference type="PROSITE" id="PS51387">
    <property type="entry name" value="FAD_PCMH"/>
    <property type="match status" value="1"/>
</dbReference>
<dbReference type="InterPro" id="IPR006094">
    <property type="entry name" value="Oxid_FAD_bind_N"/>
</dbReference>
<dbReference type="Gene3D" id="3.30.465.10">
    <property type="match status" value="1"/>
</dbReference>
<evidence type="ECO:0000313" key="8">
    <source>
        <dbReference type="Proteomes" id="UP000078340"/>
    </source>
</evidence>
<dbReference type="Gene3D" id="3.40.462.20">
    <property type="match status" value="1"/>
</dbReference>
<dbReference type="OMA" id="IFSYHTL"/>
<dbReference type="Pfam" id="PF01565">
    <property type="entry name" value="FAD_binding_4"/>
    <property type="match status" value="1"/>
</dbReference>
<keyword evidence="3" id="KW-0274">FAD</keyword>
<evidence type="ECO:0000256" key="3">
    <source>
        <dbReference type="ARBA" id="ARBA00022827"/>
    </source>
</evidence>
<organism evidence="7 8">
    <name type="scientific">Purpureocillium lilacinum</name>
    <name type="common">Paecilomyces lilacinus</name>
    <dbReference type="NCBI Taxonomy" id="33203"/>
    <lineage>
        <taxon>Eukaryota</taxon>
        <taxon>Fungi</taxon>
        <taxon>Dikarya</taxon>
        <taxon>Ascomycota</taxon>
        <taxon>Pezizomycotina</taxon>
        <taxon>Sordariomycetes</taxon>
        <taxon>Hypocreomycetidae</taxon>
        <taxon>Hypocreales</taxon>
        <taxon>Ophiocordycipitaceae</taxon>
        <taxon>Purpureocillium</taxon>
    </lineage>
</organism>
<dbReference type="Proteomes" id="UP001287286">
    <property type="component" value="Unassembled WGS sequence"/>
</dbReference>
<dbReference type="PANTHER" id="PTHR42973">
    <property type="entry name" value="BINDING OXIDOREDUCTASE, PUTATIVE (AFU_ORTHOLOGUE AFUA_1G17690)-RELATED"/>
    <property type="match status" value="1"/>
</dbReference>
<keyword evidence="2" id="KW-0285">Flavoprotein</keyword>
<dbReference type="InterPro" id="IPR016169">
    <property type="entry name" value="FAD-bd_PCMH_sub2"/>
</dbReference>
<evidence type="ECO:0000256" key="1">
    <source>
        <dbReference type="ARBA" id="ARBA00005466"/>
    </source>
</evidence>
<accession>A0A179GGC5</accession>
<name>A0A179GGC5_PURLI</name>
<dbReference type="InterPro" id="IPR050416">
    <property type="entry name" value="FAD-linked_Oxidoreductase"/>
</dbReference>
<evidence type="ECO:0000256" key="4">
    <source>
        <dbReference type="ARBA" id="ARBA00023002"/>
    </source>
</evidence>
<reference evidence="7 8" key="1">
    <citation type="submission" date="2016-02" db="EMBL/GenBank/DDBJ databases">
        <title>Biosynthesis of antibiotic leucinostatins and their inhibition on Phytophthora in bio-control Purpureocillium lilacinum.</title>
        <authorList>
            <person name="Wang G."/>
            <person name="Liu Z."/>
            <person name="Lin R."/>
            <person name="Li E."/>
            <person name="Mao Z."/>
            <person name="Ling J."/>
            <person name="Yin W."/>
            <person name="Xie B."/>
        </authorList>
    </citation>
    <scope>NUCLEOTIDE SEQUENCE [LARGE SCALE GENOMIC DNA]</scope>
    <source>
        <strain evidence="7">PLFJ-1</strain>
    </source>
</reference>
<gene>
    <name evidence="6" type="ORF">Purlil1_3342</name>
    <name evidence="7" type="ORF">VFPFJ_10422</name>
</gene>
<sequence>MTEIEALFCQAGIPYSTPTSADFDALLSNFSGNHLDGKPSLITTPETEQHVAAIVSACVANRVEFVVRGGGHDAFGRSTVANGVTIDLRKLSSVAVSQDRQTARIGGGATSVQVLTALAPQGLQAPVGTCGMVGYAGWCLVAGFGPYMHSYGIGTDQIVGARVVTADGTVVDADADMLKGLRGGGSNLGVVVELTVKVYPFENIQAGMLMFESSDIEKTLTTFLPKYAELFVQGSTLPRKFYTMPVVITPPGMSTTLCCFVVYNGPASDESQALTERIASLAPLMPGTPPPDVAVATTSALEFARRLMDMFPKQLQGRSQTASVTHFSPDVVGCLARGMGKKPSTSNGGIIVQQMRSDCPSCGPDVPESVCPYRKPHITFEILGTGPDDEAAEAAMAWALETRNELMGLPDAVKSTYIATTSPECLNVADIFGDKLEELRRLKQRYDPKGVFKNTIPRLAD</sequence>
<dbReference type="Proteomes" id="UP000078340">
    <property type="component" value="Unassembled WGS sequence"/>
</dbReference>
<comment type="caution">
    <text evidence="7">The sequence shown here is derived from an EMBL/GenBank/DDBJ whole genome shotgun (WGS) entry which is preliminary data.</text>
</comment>
<dbReference type="InterPro" id="IPR016166">
    <property type="entry name" value="FAD-bd_PCMH"/>
</dbReference>
<dbReference type="EMBL" id="LSBI01000013">
    <property type="protein sequence ID" value="OAQ76885.1"/>
    <property type="molecule type" value="Genomic_DNA"/>
</dbReference>
<dbReference type="EMBL" id="JAWRVI010000009">
    <property type="protein sequence ID" value="KAK4092089.1"/>
    <property type="molecule type" value="Genomic_DNA"/>
</dbReference>